<evidence type="ECO:0000256" key="4">
    <source>
        <dbReference type="ARBA" id="ARBA00023145"/>
    </source>
</evidence>
<dbReference type="OrthoDB" id="3223806at2759"/>
<evidence type="ECO:0000259" key="6">
    <source>
        <dbReference type="Pfam" id="PF00656"/>
    </source>
</evidence>
<gene>
    <name evidence="7" type="ORF">CDV36_010902</name>
</gene>
<dbReference type="Gene3D" id="3.40.50.1460">
    <property type="match status" value="1"/>
</dbReference>
<feature type="domain" description="Peptidase C14 caspase" evidence="6">
    <location>
        <begin position="15"/>
        <end position="280"/>
    </location>
</feature>
<dbReference type="GO" id="GO:0004197">
    <property type="term" value="F:cysteine-type endopeptidase activity"/>
    <property type="evidence" value="ECO:0007669"/>
    <property type="project" value="InterPro"/>
</dbReference>
<evidence type="ECO:0000256" key="1">
    <source>
        <dbReference type="ARBA" id="ARBA00009005"/>
    </source>
</evidence>
<dbReference type="SUPFAM" id="SSF52129">
    <property type="entry name" value="Caspase-like"/>
    <property type="match status" value="1"/>
</dbReference>
<protein>
    <recommendedName>
        <fullName evidence="6">Peptidase C14 caspase domain-containing protein</fullName>
    </recommendedName>
</protein>
<dbReference type="EMBL" id="NKUJ01000241">
    <property type="protein sequence ID" value="RMJ09461.1"/>
    <property type="molecule type" value="Genomic_DNA"/>
</dbReference>
<keyword evidence="8" id="KW-1185">Reference proteome</keyword>
<proteinExistence type="inferred from homology"/>
<name>A0A3M2RW01_9HYPO</name>
<dbReference type="PANTHER" id="PTHR48104:SF30">
    <property type="entry name" value="METACASPASE-1"/>
    <property type="match status" value="1"/>
</dbReference>
<sequence length="676" mass="74758">MSLTTTAVEPKRQDRWAVVVGIDNYDDGNHLYGCVRDAEDVSAVLQSKLKIPSDNLEVLVSRHGDPIKYSASSTPTRDNVIRALEKLEDKDPGAFVLFYYSGHGGQCPTNHPGLKEAGELDEMICTLEEDIDDVELGRLLNRLAAKHTVLAILDCCHSGGADRAGFNPKEEAIRCKNYDNTLAGNRSAGGDQNDAPASTNSQLYVERQYNLIAACHPNEFAKERNFPKVPGTYCRGGAMTHYFLESLGQFSRSQNLVTYGQLHDVMAAKMKTQATLFQTPLHLGDHNRLLFQSTPGNARLCAQANVISVFNNSVTLNRGSSRHVQVGDRFLLFHPDEAYFGLIAADDSSGIEVEVTKADELQCTAVLPAGSSRSLGSVEPGWFARLSWRSNRKIVHVQFPPDDNNAALERVRQFEANPNAPFKLVFIAPAEPADFTVQIGEDNNFHVHDKTGSLMTNLPLIPAYGKRNVQQLTALLIRLSFYQLLLDMSQGPGSHPTDFRFGLEKCEPDNKNSESLGGWRIVFQNTSPTTLYVTILALGPGYDIEEVFPHQFAQSTELAVSRAIPQNVKIDIEIPGLLDSAKGEKGFQMSDRFIAFVTRTPVSFKEFIQPALVEDADELGSDEDRARVRPPTINLSIVRHAEIITRRLDDGSFTTYDATKQHDDGKNGKANGRHRD</sequence>
<dbReference type="GO" id="GO:0006508">
    <property type="term" value="P:proteolysis"/>
    <property type="evidence" value="ECO:0007669"/>
    <property type="project" value="InterPro"/>
</dbReference>
<dbReference type="Pfam" id="PF00656">
    <property type="entry name" value="Peptidase_C14"/>
    <property type="match status" value="1"/>
</dbReference>
<evidence type="ECO:0000256" key="2">
    <source>
        <dbReference type="ARBA" id="ARBA00022703"/>
    </source>
</evidence>
<comment type="similarity">
    <text evidence="1">Belongs to the peptidase C14B family.</text>
</comment>
<keyword evidence="3" id="KW-0788">Thiol protease</keyword>
<organism evidence="7 8">
    <name type="scientific">Fusarium kuroshium</name>
    <dbReference type="NCBI Taxonomy" id="2010991"/>
    <lineage>
        <taxon>Eukaryota</taxon>
        <taxon>Fungi</taxon>
        <taxon>Dikarya</taxon>
        <taxon>Ascomycota</taxon>
        <taxon>Pezizomycotina</taxon>
        <taxon>Sordariomycetes</taxon>
        <taxon>Hypocreomycetidae</taxon>
        <taxon>Hypocreales</taxon>
        <taxon>Nectriaceae</taxon>
        <taxon>Fusarium</taxon>
        <taxon>Fusarium solani species complex</taxon>
    </lineage>
</organism>
<evidence type="ECO:0000313" key="7">
    <source>
        <dbReference type="EMBL" id="RMJ09461.1"/>
    </source>
</evidence>
<dbReference type="InterPro" id="IPR011600">
    <property type="entry name" value="Pept_C14_caspase"/>
</dbReference>
<dbReference type="PANTHER" id="PTHR48104">
    <property type="entry name" value="METACASPASE-4"/>
    <property type="match status" value="1"/>
</dbReference>
<evidence type="ECO:0000256" key="3">
    <source>
        <dbReference type="ARBA" id="ARBA00022807"/>
    </source>
</evidence>
<evidence type="ECO:0000313" key="8">
    <source>
        <dbReference type="Proteomes" id="UP000277212"/>
    </source>
</evidence>
<dbReference type="AlphaFoldDB" id="A0A3M2RW01"/>
<feature type="region of interest" description="Disordered" evidence="5">
    <location>
        <begin position="654"/>
        <end position="676"/>
    </location>
</feature>
<comment type="caution">
    <text evidence="7">The sequence shown here is derived from an EMBL/GenBank/DDBJ whole genome shotgun (WGS) entry which is preliminary data.</text>
</comment>
<dbReference type="GO" id="GO:0005737">
    <property type="term" value="C:cytoplasm"/>
    <property type="evidence" value="ECO:0007669"/>
    <property type="project" value="TreeGrafter"/>
</dbReference>
<dbReference type="InterPro" id="IPR050452">
    <property type="entry name" value="Metacaspase"/>
</dbReference>
<dbReference type="Proteomes" id="UP000277212">
    <property type="component" value="Unassembled WGS sequence"/>
</dbReference>
<dbReference type="InterPro" id="IPR029030">
    <property type="entry name" value="Caspase-like_dom_sf"/>
</dbReference>
<reference evidence="7 8" key="1">
    <citation type="submission" date="2017-06" db="EMBL/GenBank/DDBJ databases">
        <title>Comparative genomic analysis of Ambrosia Fusariam Clade fungi.</title>
        <authorList>
            <person name="Stajich J.E."/>
            <person name="Carrillo J."/>
            <person name="Kijimoto T."/>
            <person name="Eskalen A."/>
            <person name="O'Donnell K."/>
            <person name="Kasson M."/>
        </authorList>
    </citation>
    <scope>NUCLEOTIDE SEQUENCE [LARGE SCALE GENOMIC DNA]</scope>
    <source>
        <strain evidence="7">UCR3666</strain>
    </source>
</reference>
<accession>A0A3M2RW01</accession>
<dbReference type="GO" id="GO:0006915">
    <property type="term" value="P:apoptotic process"/>
    <property type="evidence" value="ECO:0007669"/>
    <property type="project" value="UniProtKB-KW"/>
</dbReference>
<keyword evidence="3" id="KW-0378">Hydrolase</keyword>
<keyword evidence="4" id="KW-0865">Zymogen</keyword>
<keyword evidence="2" id="KW-0053">Apoptosis</keyword>
<evidence type="ECO:0000256" key="5">
    <source>
        <dbReference type="SAM" id="MobiDB-lite"/>
    </source>
</evidence>
<keyword evidence="3" id="KW-0645">Protease</keyword>